<name>A0AA38LCU2_TAXCH</name>
<dbReference type="AlphaFoldDB" id="A0AA38LCU2"/>
<dbReference type="Proteomes" id="UP000824469">
    <property type="component" value="Unassembled WGS sequence"/>
</dbReference>
<proteinExistence type="predicted"/>
<dbReference type="EMBL" id="JAHRHJ020000005">
    <property type="protein sequence ID" value="KAH9315847.1"/>
    <property type="molecule type" value="Genomic_DNA"/>
</dbReference>
<keyword evidence="2" id="KW-1185">Reference proteome</keyword>
<protein>
    <submittedName>
        <fullName evidence="1">Uncharacterized protein</fullName>
    </submittedName>
</protein>
<evidence type="ECO:0000313" key="1">
    <source>
        <dbReference type="EMBL" id="KAH9315847.1"/>
    </source>
</evidence>
<reference evidence="1 2" key="1">
    <citation type="journal article" date="2021" name="Nat. Plants">
        <title>The Taxus genome provides insights into paclitaxel biosynthesis.</title>
        <authorList>
            <person name="Xiong X."/>
            <person name="Gou J."/>
            <person name="Liao Q."/>
            <person name="Li Y."/>
            <person name="Zhou Q."/>
            <person name="Bi G."/>
            <person name="Li C."/>
            <person name="Du R."/>
            <person name="Wang X."/>
            <person name="Sun T."/>
            <person name="Guo L."/>
            <person name="Liang H."/>
            <person name="Lu P."/>
            <person name="Wu Y."/>
            <person name="Zhang Z."/>
            <person name="Ro D.K."/>
            <person name="Shang Y."/>
            <person name="Huang S."/>
            <person name="Yan J."/>
        </authorList>
    </citation>
    <scope>NUCLEOTIDE SEQUENCE [LARGE SCALE GENOMIC DNA]</scope>
    <source>
        <strain evidence="1">Ta-2019</strain>
    </source>
</reference>
<gene>
    <name evidence="1" type="ORF">KI387_024474</name>
</gene>
<comment type="caution">
    <text evidence="1">The sequence shown here is derived from an EMBL/GenBank/DDBJ whole genome shotgun (WGS) entry which is preliminary data.</text>
</comment>
<feature type="non-terminal residue" evidence="1">
    <location>
        <position position="50"/>
    </location>
</feature>
<accession>A0AA38LCU2</accession>
<organism evidence="1 2">
    <name type="scientific">Taxus chinensis</name>
    <name type="common">Chinese yew</name>
    <name type="synonym">Taxus wallichiana var. chinensis</name>
    <dbReference type="NCBI Taxonomy" id="29808"/>
    <lineage>
        <taxon>Eukaryota</taxon>
        <taxon>Viridiplantae</taxon>
        <taxon>Streptophyta</taxon>
        <taxon>Embryophyta</taxon>
        <taxon>Tracheophyta</taxon>
        <taxon>Spermatophyta</taxon>
        <taxon>Pinopsida</taxon>
        <taxon>Pinidae</taxon>
        <taxon>Conifers II</taxon>
        <taxon>Cupressales</taxon>
        <taxon>Taxaceae</taxon>
        <taxon>Taxus</taxon>
    </lineage>
</organism>
<evidence type="ECO:0000313" key="2">
    <source>
        <dbReference type="Proteomes" id="UP000824469"/>
    </source>
</evidence>
<sequence length="50" mass="5454">PPDVSFLLRRSVIPDLAIAQSTAIEIEDDLILAGRIRKDVPKPKNLGSSQ</sequence>
<feature type="non-terminal residue" evidence="1">
    <location>
        <position position="1"/>
    </location>
</feature>